<dbReference type="RefSeq" id="WP_091286780.1">
    <property type="nucleotide sequence ID" value="NZ_FNON01000001.1"/>
</dbReference>
<organism evidence="3 4">
    <name type="scientific">Amycolatopsis xylanica</name>
    <dbReference type="NCBI Taxonomy" id="589385"/>
    <lineage>
        <taxon>Bacteria</taxon>
        <taxon>Bacillati</taxon>
        <taxon>Actinomycetota</taxon>
        <taxon>Actinomycetes</taxon>
        <taxon>Pseudonocardiales</taxon>
        <taxon>Pseudonocardiaceae</taxon>
        <taxon>Amycolatopsis</taxon>
    </lineage>
</organism>
<dbReference type="EMBL" id="FNON01000001">
    <property type="protein sequence ID" value="SDW54443.1"/>
    <property type="molecule type" value="Genomic_DNA"/>
</dbReference>
<dbReference type="InterPro" id="IPR045851">
    <property type="entry name" value="AMP-bd_C_sf"/>
</dbReference>
<dbReference type="Pfam" id="PF14535">
    <property type="entry name" value="AMP-binding_C_2"/>
    <property type="match status" value="1"/>
</dbReference>
<dbReference type="PANTHER" id="PTHR43845">
    <property type="entry name" value="BLR5969 PROTEIN"/>
    <property type="match status" value="1"/>
</dbReference>
<dbReference type="PANTHER" id="PTHR43845:SF1">
    <property type="entry name" value="BLR5969 PROTEIN"/>
    <property type="match status" value="1"/>
</dbReference>
<accession>A0A1H2UE23</accession>
<protein>
    <submittedName>
        <fullName evidence="3">Phenylacetate-CoA ligase</fullName>
    </submittedName>
</protein>
<dbReference type="GO" id="GO:0016874">
    <property type="term" value="F:ligase activity"/>
    <property type="evidence" value="ECO:0007669"/>
    <property type="project" value="UniProtKB-KW"/>
</dbReference>
<dbReference type="SUPFAM" id="SSF56801">
    <property type="entry name" value="Acetyl-CoA synthetase-like"/>
    <property type="match status" value="1"/>
</dbReference>
<dbReference type="Proteomes" id="UP000199515">
    <property type="component" value="Unassembled WGS sequence"/>
</dbReference>
<sequence length="440" mass="48328">MLGSPYWNPKTETLSRAELDSLRLAKLRVLCRHAMSSAHYRRAFAQAGFEPDQLRGLGDLRRIPLLTRAEWMHGQEVNPPFGDLPVTTPEAAIRVHTTSGTSGSTPLRALDTRQDWAWVAEMWAYGLWGAGVRAHDTAYIAFGYGSFIGFWGLHDAAQRIGALVVPGGAQTTGSRLRQILDFGATVVASTPTYALRLAEEAVALGIDLPASPVRRLILSGEPAGSIPETRALIERAWGAAVHDTAGMTEVGTITTFECAHHPGGMHIIEDQVIEEVLDPLTLEPVPYGVVGERVVTSFGRAGIPLLRYRTADLVERVPHDVCGCGRGFDVYRGGILGRADDMKLIRGTNVYPRAVEQIVRQFPDITEFQVRFERTGIRDEVVVRVESPTGVPADLGRRLSEAHEGLKFRVEQAEPDTLPRFELKARRFVDTRTAPLGATR</sequence>
<reference evidence="3 4" key="1">
    <citation type="submission" date="2016-10" db="EMBL/GenBank/DDBJ databases">
        <authorList>
            <person name="de Groot N.N."/>
        </authorList>
    </citation>
    <scope>NUCLEOTIDE SEQUENCE [LARGE SCALE GENOMIC DNA]</scope>
    <source>
        <strain evidence="3 4">CPCC 202699</strain>
    </source>
</reference>
<dbReference type="InterPro" id="IPR042099">
    <property type="entry name" value="ANL_N_sf"/>
</dbReference>
<dbReference type="STRING" id="589385.SAMN05421504_101862"/>
<feature type="domain" description="AMP-dependent ligase C-terminal" evidence="2">
    <location>
        <begin position="347"/>
        <end position="432"/>
    </location>
</feature>
<dbReference type="Gene3D" id="3.40.50.12780">
    <property type="entry name" value="N-terminal domain of ligase-like"/>
    <property type="match status" value="1"/>
</dbReference>
<dbReference type="Pfam" id="PF00501">
    <property type="entry name" value="AMP-binding"/>
    <property type="match status" value="1"/>
</dbReference>
<evidence type="ECO:0000259" key="1">
    <source>
        <dbReference type="Pfam" id="PF00501"/>
    </source>
</evidence>
<dbReference type="InterPro" id="IPR000873">
    <property type="entry name" value="AMP-dep_synth/lig_dom"/>
</dbReference>
<keyword evidence="3" id="KW-0436">Ligase</keyword>
<dbReference type="Gene3D" id="3.30.300.30">
    <property type="match status" value="1"/>
</dbReference>
<dbReference type="InterPro" id="IPR028154">
    <property type="entry name" value="AMP-dep_Lig_C"/>
</dbReference>
<evidence type="ECO:0000313" key="3">
    <source>
        <dbReference type="EMBL" id="SDW54443.1"/>
    </source>
</evidence>
<dbReference type="AlphaFoldDB" id="A0A1H2UE23"/>
<name>A0A1H2UE23_9PSEU</name>
<gene>
    <name evidence="3" type="ORF">SAMN05421504_101862</name>
</gene>
<evidence type="ECO:0000259" key="2">
    <source>
        <dbReference type="Pfam" id="PF14535"/>
    </source>
</evidence>
<dbReference type="OrthoDB" id="580775at2"/>
<evidence type="ECO:0000313" key="4">
    <source>
        <dbReference type="Proteomes" id="UP000199515"/>
    </source>
</evidence>
<proteinExistence type="predicted"/>
<feature type="domain" description="AMP-dependent synthetase/ligase" evidence="1">
    <location>
        <begin position="87"/>
        <end position="295"/>
    </location>
</feature>
<keyword evidence="4" id="KW-1185">Reference proteome</keyword>